<keyword evidence="3" id="KW-0949">S-adenosyl-L-methionine</keyword>
<protein>
    <recommendedName>
        <fullName evidence="1">tRNA-uridine aminocarboxypropyltransferase</fullName>
        <ecNumber evidence="1">2.5.1.25</ecNumber>
    </recommendedName>
</protein>
<evidence type="ECO:0000256" key="4">
    <source>
        <dbReference type="ARBA" id="ARBA00022694"/>
    </source>
</evidence>
<dbReference type="InterPro" id="IPR039262">
    <property type="entry name" value="DTWD2/TAPT"/>
</dbReference>
<dbReference type="EC" id="2.5.1.25" evidence="1"/>
<evidence type="ECO:0000313" key="6">
    <source>
        <dbReference type="EMBL" id="VVP32673.1"/>
    </source>
</evidence>
<gene>
    <name evidence="6" type="ORF">PS870_04404</name>
</gene>
<keyword evidence="4" id="KW-0819">tRNA processing</keyword>
<name>A0A5E7N925_PSEFL</name>
<evidence type="ECO:0000256" key="3">
    <source>
        <dbReference type="ARBA" id="ARBA00022691"/>
    </source>
</evidence>
<evidence type="ECO:0000256" key="1">
    <source>
        <dbReference type="ARBA" id="ARBA00012386"/>
    </source>
</evidence>
<accession>A0A5E7N925</accession>
<dbReference type="GO" id="GO:0008033">
    <property type="term" value="P:tRNA processing"/>
    <property type="evidence" value="ECO:0007669"/>
    <property type="project" value="UniProtKB-KW"/>
</dbReference>
<feature type="domain" description="DTW" evidence="5">
    <location>
        <begin position="44"/>
        <end position="236"/>
    </location>
</feature>
<dbReference type="Proteomes" id="UP000349468">
    <property type="component" value="Unassembled WGS sequence"/>
</dbReference>
<organism evidence="6 7">
    <name type="scientific">Pseudomonas fluorescens</name>
    <dbReference type="NCBI Taxonomy" id="294"/>
    <lineage>
        <taxon>Bacteria</taxon>
        <taxon>Pseudomonadati</taxon>
        <taxon>Pseudomonadota</taxon>
        <taxon>Gammaproteobacteria</taxon>
        <taxon>Pseudomonadales</taxon>
        <taxon>Pseudomonadaceae</taxon>
        <taxon>Pseudomonas</taxon>
    </lineage>
</organism>
<dbReference type="SMART" id="SM01144">
    <property type="entry name" value="DTW"/>
    <property type="match status" value="1"/>
</dbReference>
<evidence type="ECO:0000313" key="7">
    <source>
        <dbReference type="Proteomes" id="UP000349468"/>
    </source>
</evidence>
<keyword evidence="2" id="KW-0808">Transferase</keyword>
<reference evidence="6 7" key="1">
    <citation type="submission" date="2019-09" db="EMBL/GenBank/DDBJ databases">
        <authorList>
            <person name="Chandra G."/>
            <person name="Truman W A."/>
        </authorList>
    </citation>
    <scope>NUCLEOTIDE SEQUENCE [LARGE SCALE GENOMIC DNA]</scope>
    <source>
        <strain evidence="6">PS870</strain>
    </source>
</reference>
<dbReference type="GO" id="GO:0016432">
    <property type="term" value="F:tRNA-uridine aminocarboxypropyltransferase activity"/>
    <property type="evidence" value="ECO:0007669"/>
    <property type="project" value="UniProtKB-EC"/>
</dbReference>
<dbReference type="Pfam" id="PF03942">
    <property type="entry name" value="DTW"/>
    <property type="match status" value="1"/>
</dbReference>
<evidence type="ECO:0000256" key="2">
    <source>
        <dbReference type="ARBA" id="ARBA00022679"/>
    </source>
</evidence>
<sequence>MSISPPVLPAMSPVTPTFAANAVARLRDEREEEGIKPIQARGWRAPRCRACRVIESHCLCAWRPQVEARSGVCLIMTNKEVFKPSNTGWLIADVVRDNHAFIWSRTETDPQLLALLADPQWQPYLVFPGEYVEPERVTNTVEADSTKRPLFILLDATWTEARKIFRKSPYFDRLPILSLLPEKLSRYRLRRSTRSEHLCTAEVAALCLDLAGDTEAASALDAYFDVFSQHYLDAKHQLDMNVATPAHTELMPFVQNAAPVAC</sequence>
<dbReference type="InterPro" id="IPR005636">
    <property type="entry name" value="DTW"/>
</dbReference>
<dbReference type="PANTHER" id="PTHR21392">
    <property type="entry name" value="TRNA-URIDINE AMINOCARBOXYPROPYLTRANSFERASE 2"/>
    <property type="match status" value="1"/>
</dbReference>
<proteinExistence type="predicted"/>
<dbReference type="EMBL" id="CABVIK010000015">
    <property type="protein sequence ID" value="VVP32673.1"/>
    <property type="molecule type" value="Genomic_DNA"/>
</dbReference>
<dbReference type="PANTHER" id="PTHR21392:SF1">
    <property type="entry name" value="TRNA-URIDINE AMINOCARBOXYPROPYLTRANSFERASE"/>
    <property type="match status" value="1"/>
</dbReference>
<dbReference type="AlphaFoldDB" id="A0A5E7N925"/>
<evidence type="ECO:0000259" key="5">
    <source>
        <dbReference type="SMART" id="SM01144"/>
    </source>
</evidence>